<evidence type="ECO:0000256" key="9">
    <source>
        <dbReference type="ARBA" id="ARBA00032931"/>
    </source>
</evidence>
<dbReference type="PANTHER" id="PTHR10520">
    <property type="entry name" value="TRIFUNCTIONAL PURINE BIOSYNTHETIC PROTEIN ADENOSINE-3-RELATED"/>
    <property type="match status" value="1"/>
</dbReference>
<name>A0A3D9LED9_9MICC</name>
<evidence type="ECO:0000256" key="11">
    <source>
        <dbReference type="ARBA" id="ARBA00049057"/>
    </source>
</evidence>
<feature type="domain" description="PurM-like C-terminal" evidence="15">
    <location>
        <begin position="280"/>
        <end position="374"/>
    </location>
</feature>
<gene>
    <name evidence="12" type="primary">purM</name>
    <name evidence="16" type="ORF">C8E99_1869</name>
</gene>
<dbReference type="GO" id="GO:0046084">
    <property type="term" value="P:adenine biosynthetic process"/>
    <property type="evidence" value="ECO:0007669"/>
    <property type="project" value="TreeGrafter"/>
</dbReference>
<dbReference type="UniPathway" id="UPA00074">
    <property type="reaction ID" value="UER00129"/>
</dbReference>
<dbReference type="Proteomes" id="UP000256727">
    <property type="component" value="Unassembled WGS sequence"/>
</dbReference>
<dbReference type="SUPFAM" id="SSF56042">
    <property type="entry name" value="PurM C-terminal domain-like"/>
    <property type="match status" value="1"/>
</dbReference>
<evidence type="ECO:0000256" key="6">
    <source>
        <dbReference type="ARBA" id="ARBA00022741"/>
    </source>
</evidence>
<keyword evidence="12" id="KW-0658">Purine biosynthesis</keyword>
<keyword evidence="7 12" id="KW-0067">ATP-binding</keyword>
<evidence type="ECO:0000259" key="14">
    <source>
        <dbReference type="Pfam" id="PF00586"/>
    </source>
</evidence>
<keyword evidence="5 12" id="KW-0436">Ligase</keyword>
<evidence type="ECO:0000313" key="17">
    <source>
        <dbReference type="Proteomes" id="UP000256727"/>
    </source>
</evidence>
<evidence type="ECO:0000256" key="3">
    <source>
        <dbReference type="ARBA" id="ARBA00013047"/>
    </source>
</evidence>
<evidence type="ECO:0000256" key="2">
    <source>
        <dbReference type="ARBA" id="ARBA00010280"/>
    </source>
</evidence>
<evidence type="ECO:0000256" key="12">
    <source>
        <dbReference type="HAMAP-Rule" id="MF_00741"/>
    </source>
</evidence>
<dbReference type="AlphaFoldDB" id="A0A3D9LED9"/>
<evidence type="ECO:0000256" key="13">
    <source>
        <dbReference type="SAM" id="MobiDB-lite"/>
    </source>
</evidence>
<dbReference type="GO" id="GO:0006189">
    <property type="term" value="P:'de novo' IMP biosynthetic process"/>
    <property type="evidence" value="ECO:0007669"/>
    <property type="project" value="UniProtKB-UniRule"/>
</dbReference>
<evidence type="ECO:0000256" key="10">
    <source>
        <dbReference type="ARBA" id="ARBA00033093"/>
    </source>
</evidence>
<dbReference type="PANTHER" id="PTHR10520:SF12">
    <property type="entry name" value="TRIFUNCTIONAL PURINE BIOSYNTHETIC PROTEIN ADENOSINE-3"/>
    <property type="match status" value="1"/>
</dbReference>
<dbReference type="SUPFAM" id="SSF55326">
    <property type="entry name" value="PurM N-terminal domain-like"/>
    <property type="match status" value="1"/>
</dbReference>
<keyword evidence="6 12" id="KW-0547">Nucleotide-binding</keyword>
<evidence type="ECO:0000256" key="8">
    <source>
        <dbReference type="ARBA" id="ARBA00031908"/>
    </source>
</evidence>
<dbReference type="FunFam" id="3.30.1330.10:FF:000001">
    <property type="entry name" value="Phosphoribosylformylglycinamidine cyclo-ligase"/>
    <property type="match status" value="1"/>
</dbReference>
<keyword evidence="12" id="KW-0963">Cytoplasm</keyword>
<sequence length="407" mass="41270">MTASEHPHDPAGAVPGAADTAPGTTYASAGVDVEAGDLAVELMKDALKATHNDSVIGGVGGFAGLYDVSALLKYSKPLLATSTDGVGTKVAIAQALDKHDTIGFDLVGMVVDDIVVVGAEPLFMTDYIACGKVVPERIADIVRGIALGCQAAGTALVGGETAEHPGLLGVDEYDVAGAATGVVEASALLGPERVREGDVVIAMASSGIHSNGYSLVRRVINDAGWSLDRAVTDLGRTLGEELLEPTRIYTADCLDVMRHLNGDPVSGAAGAVTTASGEPALHGFSHVTGGGLAANLARVLPRGLMATVDRGTWSLPAVFSLVGQLGRVPLEDLERTLNLGVGMVAVVDPAAADEALARLNARGLTSWVAGTVGRVTDEARNAGTDFMQGAKGVDGGAVLLTGDYATA</sequence>
<dbReference type="GO" id="GO:0005524">
    <property type="term" value="F:ATP binding"/>
    <property type="evidence" value="ECO:0007669"/>
    <property type="project" value="UniProtKB-KW"/>
</dbReference>
<keyword evidence="17" id="KW-1185">Reference proteome</keyword>
<organism evidence="16 17">
    <name type="scientific">Citricoccus muralis</name>
    <dbReference type="NCBI Taxonomy" id="169134"/>
    <lineage>
        <taxon>Bacteria</taxon>
        <taxon>Bacillati</taxon>
        <taxon>Actinomycetota</taxon>
        <taxon>Actinomycetes</taxon>
        <taxon>Micrococcales</taxon>
        <taxon>Micrococcaceae</taxon>
        <taxon>Citricoccus</taxon>
    </lineage>
</organism>
<dbReference type="GO" id="GO:0004641">
    <property type="term" value="F:phosphoribosylformylglycinamidine cyclo-ligase activity"/>
    <property type="evidence" value="ECO:0007669"/>
    <property type="project" value="UniProtKB-UniRule"/>
</dbReference>
<comment type="subcellular location">
    <subcellularLocation>
        <location evidence="12">Cytoplasm</location>
    </subcellularLocation>
</comment>
<dbReference type="Pfam" id="PF00586">
    <property type="entry name" value="AIRS"/>
    <property type="match status" value="1"/>
</dbReference>
<comment type="similarity">
    <text evidence="2 12">Belongs to the AIR synthase family.</text>
</comment>
<dbReference type="Pfam" id="PF02769">
    <property type="entry name" value="AIRS_C"/>
    <property type="match status" value="2"/>
</dbReference>
<dbReference type="InterPro" id="IPR016188">
    <property type="entry name" value="PurM-like_N"/>
</dbReference>
<dbReference type="InterPro" id="IPR036921">
    <property type="entry name" value="PurM-like_N_sf"/>
</dbReference>
<proteinExistence type="inferred from homology"/>
<dbReference type="InterPro" id="IPR010918">
    <property type="entry name" value="PurM-like_C_dom"/>
</dbReference>
<evidence type="ECO:0000256" key="1">
    <source>
        <dbReference type="ARBA" id="ARBA00004686"/>
    </source>
</evidence>
<evidence type="ECO:0000256" key="7">
    <source>
        <dbReference type="ARBA" id="ARBA00022840"/>
    </source>
</evidence>
<dbReference type="Gene3D" id="3.90.650.10">
    <property type="entry name" value="PurM-like C-terminal domain"/>
    <property type="match status" value="1"/>
</dbReference>
<dbReference type="Gene3D" id="3.30.1330.10">
    <property type="entry name" value="PurM-like, N-terminal domain"/>
    <property type="match status" value="1"/>
</dbReference>
<dbReference type="CDD" id="cd02196">
    <property type="entry name" value="PurM"/>
    <property type="match status" value="1"/>
</dbReference>
<dbReference type="InterPro" id="IPR004733">
    <property type="entry name" value="PurM_cligase"/>
</dbReference>
<dbReference type="HAMAP" id="MF_00741">
    <property type="entry name" value="AIRS"/>
    <property type="match status" value="1"/>
</dbReference>
<dbReference type="InterPro" id="IPR036676">
    <property type="entry name" value="PurM-like_C_sf"/>
</dbReference>
<evidence type="ECO:0000256" key="5">
    <source>
        <dbReference type="ARBA" id="ARBA00022598"/>
    </source>
</evidence>
<dbReference type="GO" id="GO:0004637">
    <property type="term" value="F:phosphoribosylamine-glycine ligase activity"/>
    <property type="evidence" value="ECO:0007669"/>
    <property type="project" value="TreeGrafter"/>
</dbReference>
<comment type="pathway">
    <text evidence="1 12">Purine metabolism; IMP biosynthesis via de novo pathway; 5-amino-1-(5-phospho-D-ribosyl)imidazole from N(2)-formyl-N(1)-(5-phospho-D-ribosyl)glycinamide: step 2/2.</text>
</comment>
<feature type="domain" description="PurM-like C-terminal" evidence="15">
    <location>
        <begin position="195"/>
        <end position="257"/>
    </location>
</feature>
<dbReference type="EC" id="6.3.3.1" evidence="3 12"/>
<dbReference type="NCBIfam" id="TIGR00878">
    <property type="entry name" value="purM"/>
    <property type="match status" value="1"/>
</dbReference>
<dbReference type="GO" id="GO:0005829">
    <property type="term" value="C:cytosol"/>
    <property type="evidence" value="ECO:0007669"/>
    <property type="project" value="TreeGrafter"/>
</dbReference>
<evidence type="ECO:0000313" key="16">
    <source>
        <dbReference type="EMBL" id="REE04044.1"/>
    </source>
</evidence>
<feature type="region of interest" description="Disordered" evidence="13">
    <location>
        <begin position="1"/>
        <end position="20"/>
    </location>
</feature>
<comment type="caution">
    <text evidence="16">The sequence shown here is derived from an EMBL/GenBank/DDBJ whole genome shotgun (WGS) entry which is preliminary data.</text>
</comment>
<feature type="domain" description="PurM-like N-terminal" evidence="14">
    <location>
        <begin position="75"/>
        <end position="183"/>
    </location>
</feature>
<accession>A0A3D9LED9</accession>
<evidence type="ECO:0000256" key="4">
    <source>
        <dbReference type="ARBA" id="ARBA00020367"/>
    </source>
</evidence>
<evidence type="ECO:0000259" key="15">
    <source>
        <dbReference type="Pfam" id="PF02769"/>
    </source>
</evidence>
<protein>
    <recommendedName>
        <fullName evidence="4 12">Phosphoribosylformylglycinamidine cyclo-ligase</fullName>
        <ecNumber evidence="3 12">6.3.3.1</ecNumber>
    </recommendedName>
    <alternativeName>
        <fullName evidence="9 12">AIR synthase</fullName>
    </alternativeName>
    <alternativeName>
        <fullName evidence="10 12">AIRS</fullName>
    </alternativeName>
    <alternativeName>
        <fullName evidence="8 12">Phosphoribosyl-aminoimidazole synthetase</fullName>
    </alternativeName>
</protein>
<dbReference type="EMBL" id="QREH01000001">
    <property type="protein sequence ID" value="REE04044.1"/>
    <property type="molecule type" value="Genomic_DNA"/>
</dbReference>
<comment type="catalytic activity">
    <reaction evidence="11 12">
        <text>2-formamido-N(1)-(5-O-phospho-beta-D-ribosyl)acetamidine + ATP = 5-amino-1-(5-phospho-beta-D-ribosyl)imidazole + ADP + phosphate + H(+)</text>
        <dbReference type="Rhea" id="RHEA:23032"/>
        <dbReference type="ChEBI" id="CHEBI:15378"/>
        <dbReference type="ChEBI" id="CHEBI:30616"/>
        <dbReference type="ChEBI" id="CHEBI:43474"/>
        <dbReference type="ChEBI" id="CHEBI:137981"/>
        <dbReference type="ChEBI" id="CHEBI:147287"/>
        <dbReference type="ChEBI" id="CHEBI:456216"/>
        <dbReference type="EC" id="6.3.3.1"/>
    </reaction>
</comment>
<reference evidence="16 17" key="1">
    <citation type="submission" date="2018-07" db="EMBL/GenBank/DDBJ databases">
        <title>Sequencing the genomes of 1000 actinobacteria strains.</title>
        <authorList>
            <person name="Klenk H.-P."/>
        </authorList>
    </citation>
    <scope>NUCLEOTIDE SEQUENCE [LARGE SCALE GENOMIC DNA]</scope>
    <source>
        <strain evidence="16 17">DSM 14442</strain>
    </source>
</reference>